<evidence type="ECO:0000256" key="6">
    <source>
        <dbReference type="ARBA" id="ARBA00023136"/>
    </source>
</evidence>
<keyword evidence="3" id="KW-1003">Cell membrane</keyword>
<name>A0ABP5QIW0_9MICO</name>
<dbReference type="InterPro" id="IPR000515">
    <property type="entry name" value="MetI-like"/>
</dbReference>
<feature type="transmembrane region" description="Helical" evidence="7">
    <location>
        <begin position="122"/>
        <end position="145"/>
    </location>
</feature>
<comment type="subcellular location">
    <subcellularLocation>
        <location evidence="1 7">Cell membrane</location>
        <topology evidence="1 7">Multi-pass membrane protein</topology>
    </subcellularLocation>
</comment>
<keyword evidence="10" id="KW-1185">Reference proteome</keyword>
<keyword evidence="5 7" id="KW-1133">Transmembrane helix</keyword>
<keyword evidence="6 7" id="KW-0472">Membrane</keyword>
<feature type="transmembrane region" description="Helical" evidence="7">
    <location>
        <begin position="250"/>
        <end position="271"/>
    </location>
</feature>
<proteinExistence type="inferred from homology"/>
<dbReference type="CDD" id="cd06261">
    <property type="entry name" value="TM_PBP2"/>
    <property type="match status" value="1"/>
</dbReference>
<keyword evidence="2 7" id="KW-0813">Transport</keyword>
<dbReference type="RefSeq" id="WP_259479615.1">
    <property type="nucleotide sequence ID" value="NZ_BAAAQY010000005.1"/>
</dbReference>
<sequence length="284" mass="30937">MQTVAEKRASAGAAAAAARRARKKTQPWTIRILPPVLFFVAIIGVWYLISYVVLDPARQFLLPPPQDVIIEGFLAEEARADIFSAAWESLKVAVIGLAIAFVLGSVQAVLMSQAKWIENMLYPYAVFLQTIPTLAIVPVIGFWFGYELAPRVIVCVIIAIFPLIINPLKGLLGADRGLHDLMTLKKASRWKRLTQLQIPSAMPDVFTGLQSAAGLAVVGAVVGDYFFGRGAIGLGLLISRYSARLQAAEMLATVLVACALGLVMFWIFGLLGRRIVGRWSDAWA</sequence>
<evidence type="ECO:0000313" key="10">
    <source>
        <dbReference type="Proteomes" id="UP001500929"/>
    </source>
</evidence>
<dbReference type="PROSITE" id="PS50928">
    <property type="entry name" value="ABC_TM1"/>
    <property type="match status" value="1"/>
</dbReference>
<organism evidence="9 10">
    <name type="scientific">Herbiconiux moechotypicola</name>
    <dbReference type="NCBI Taxonomy" id="637393"/>
    <lineage>
        <taxon>Bacteria</taxon>
        <taxon>Bacillati</taxon>
        <taxon>Actinomycetota</taxon>
        <taxon>Actinomycetes</taxon>
        <taxon>Micrococcales</taxon>
        <taxon>Microbacteriaceae</taxon>
        <taxon>Herbiconiux</taxon>
    </lineage>
</organism>
<dbReference type="Pfam" id="PF00528">
    <property type="entry name" value="BPD_transp_1"/>
    <property type="match status" value="1"/>
</dbReference>
<evidence type="ECO:0000256" key="4">
    <source>
        <dbReference type="ARBA" id="ARBA00022692"/>
    </source>
</evidence>
<evidence type="ECO:0000256" key="1">
    <source>
        <dbReference type="ARBA" id="ARBA00004651"/>
    </source>
</evidence>
<evidence type="ECO:0000256" key="7">
    <source>
        <dbReference type="RuleBase" id="RU363032"/>
    </source>
</evidence>
<feature type="transmembrane region" description="Helical" evidence="7">
    <location>
        <begin position="212"/>
        <end position="238"/>
    </location>
</feature>
<evidence type="ECO:0000313" key="9">
    <source>
        <dbReference type="EMBL" id="GAA2234827.1"/>
    </source>
</evidence>
<dbReference type="PANTHER" id="PTHR30151">
    <property type="entry name" value="ALKANE SULFONATE ABC TRANSPORTER-RELATED, MEMBRANE SUBUNIT"/>
    <property type="match status" value="1"/>
</dbReference>
<accession>A0ABP5QIW0</accession>
<dbReference type="Proteomes" id="UP001500929">
    <property type="component" value="Unassembled WGS sequence"/>
</dbReference>
<evidence type="ECO:0000256" key="5">
    <source>
        <dbReference type="ARBA" id="ARBA00022989"/>
    </source>
</evidence>
<dbReference type="InterPro" id="IPR035906">
    <property type="entry name" value="MetI-like_sf"/>
</dbReference>
<comment type="similarity">
    <text evidence="7">Belongs to the binding-protein-dependent transport system permease family.</text>
</comment>
<keyword evidence="4 7" id="KW-0812">Transmembrane</keyword>
<feature type="transmembrane region" description="Helical" evidence="7">
    <location>
        <begin position="151"/>
        <end position="172"/>
    </location>
</feature>
<feature type="transmembrane region" description="Helical" evidence="7">
    <location>
        <begin position="92"/>
        <end position="110"/>
    </location>
</feature>
<dbReference type="EMBL" id="BAAAQY010000005">
    <property type="protein sequence ID" value="GAA2234827.1"/>
    <property type="molecule type" value="Genomic_DNA"/>
</dbReference>
<dbReference type="PANTHER" id="PTHR30151:SF41">
    <property type="entry name" value="ABC TRANSPORTER PERMEASE PROTEIN"/>
    <property type="match status" value="1"/>
</dbReference>
<dbReference type="SUPFAM" id="SSF161098">
    <property type="entry name" value="MetI-like"/>
    <property type="match status" value="1"/>
</dbReference>
<reference evidence="10" key="1">
    <citation type="journal article" date="2019" name="Int. J. Syst. Evol. Microbiol.">
        <title>The Global Catalogue of Microorganisms (GCM) 10K type strain sequencing project: providing services to taxonomists for standard genome sequencing and annotation.</title>
        <authorList>
            <consortium name="The Broad Institute Genomics Platform"/>
            <consortium name="The Broad Institute Genome Sequencing Center for Infectious Disease"/>
            <person name="Wu L."/>
            <person name="Ma J."/>
        </authorList>
    </citation>
    <scope>NUCLEOTIDE SEQUENCE [LARGE SCALE GENOMIC DNA]</scope>
    <source>
        <strain evidence="10">JCM 16117</strain>
    </source>
</reference>
<feature type="transmembrane region" description="Helical" evidence="7">
    <location>
        <begin position="32"/>
        <end position="54"/>
    </location>
</feature>
<comment type="caution">
    <text evidence="9">The sequence shown here is derived from an EMBL/GenBank/DDBJ whole genome shotgun (WGS) entry which is preliminary data.</text>
</comment>
<evidence type="ECO:0000256" key="2">
    <source>
        <dbReference type="ARBA" id="ARBA00022448"/>
    </source>
</evidence>
<evidence type="ECO:0000256" key="3">
    <source>
        <dbReference type="ARBA" id="ARBA00022475"/>
    </source>
</evidence>
<dbReference type="Gene3D" id="1.10.3720.10">
    <property type="entry name" value="MetI-like"/>
    <property type="match status" value="1"/>
</dbReference>
<feature type="domain" description="ABC transmembrane type-1" evidence="8">
    <location>
        <begin position="86"/>
        <end position="268"/>
    </location>
</feature>
<evidence type="ECO:0000259" key="8">
    <source>
        <dbReference type="PROSITE" id="PS50928"/>
    </source>
</evidence>
<protein>
    <submittedName>
        <fullName evidence="9">ABC transporter permease</fullName>
    </submittedName>
</protein>
<gene>
    <name evidence="9" type="ORF">GCM10009851_19820</name>
</gene>